<evidence type="ECO:0000256" key="5">
    <source>
        <dbReference type="ARBA" id="ARBA00022776"/>
    </source>
</evidence>
<dbReference type="PROSITE" id="PS50294">
    <property type="entry name" value="WD_REPEATS_REGION"/>
    <property type="match status" value="2"/>
</dbReference>
<keyword evidence="5" id="KW-0498">Mitosis</keyword>
<evidence type="ECO:0000256" key="6">
    <source>
        <dbReference type="ARBA" id="ARBA00023306"/>
    </source>
</evidence>
<dbReference type="GO" id="GO:0005680">
    <property type="term" value="C:anaphase-promoting complex"/>
    <property type="evidence" value="ECO:0007669"/>
    <property type="project" value="TreeGrafter"/>
</dbReference>
<dbReference type="GO" id="GO:1905786">
    <property type="term" value="P:positive regulation of anaphase-promoting complex-dependent catabolic process"/>
    <property type="evidence" value="ECO:0007669"/>
    <property type="project" value="TreeGrafter"/>
</dbReference>
<dbReference type="GO" id="GO:1990757">
    <property type="term" value="F:ubiquitin ligase activator activity"/>
    <property type="evidence" value="ECO:0007669"/>
    <property type="project" value="TreeGrafter"/>
</dbReference>
<dbReference type="InterPro" id="IPR056150">
    <property type="entry name" value="WD40_CDC20-Fz"/>
</dbReference>
<feature type="repeat" description="WD" evidence="7">
    <location>
        <begin position="174"/>
        <end position="215"/>
    </location>
</feature>
<evidence type="ECO:0000256" key="2">
    <source>
        <dbReference type="ARBA" id="ARBA00022574"/>
    </source>
</evidence>
<dbReference type="SUPFAM" id="SSF50978">
    <property type="entry name" value="WD40 repeat-like"/>
    <property type="match status" value="1"/>
</dbReference>
<evidence type="ECO:0000256" key="3">
    <source>
        <dbReference type="ARBA" id="ARBA00022618"/>
    </source>
</evidence>
<dbReference type="AlphaFoldDB" id="A0AAN9HPQ4"/>
<dbReference type="PANTHER" id="PTHR19918">
    <property type="entry name" value="CELL DIVISION CYCLE 20 CDC20 FIZZY -RELATED"/>
    <property type="match status" value="1"/>
</dbReference>
<dbReference type="PROSITE" id="PS00678">
    <property type="entry name" value="WD_REPEATS_1"/>
    <property type="match status" value="1"/>
</dbReference>
<dbReference type="GO" id="GO:0031145">
    <property type="term" value="P:anaphase-promoting complex-dependent catabolic process"/>
    <property type="evidence" value="ECO:0007669"/>
    <property type="project" value="TreeGrafter"/>
</dbReference>
<organism evidence="10 11">
    <name type="scientific">Crotalaria pallida</name>
    <name type="common">Smooth rattlebox</name>
    <name type="synonym">Crotalaria striata</name>
    <dbReference type="NCBI Taxonomy" id="3830"/>
    <lineage>
        <taxon>Eukaryota</taxon>
        <taxon>Viridiplantae</taxon>
        <taxon>Streptophyta</taxon>
        <taxon>Embryophyta</taxon>
        <taxon>Tracheophyta</taxon>
        <taxon>Spermatophyta</taxon>
        <taxon>Magnoliopsida</taxon>
        <taxon>eudicotyledons</taxon>
        <taxon>Gunneridae</taxon>
        <taxon>Pentapetalae</taxon>
        <taxon>rosids</taxon>
        <taxon>fabids</taxon>
        <taxon>Fabales</taxon>
        <taxon>Fabaceae</taxon>
        <taxon>Papilionoideae</taxon>
        <taxon>50 kb inversion clade</taxon>
        <taxon>genistoids sensu lato</taxon>
        <taxon>core genistoids</taxon>
        <taxon>Crotalarieae</taxon>
        <taxon>Crotalaria</taxon>
    </lineage>
</organism>
<dbReference type="Proteomes" id="UP001372338">
    <property type="component" value="Unassembled WGS sequence"/>
</dbReference>
<dbReference type="InterPro" id="IPR015943">
    <property type="entry name" value="WD40/YVTN_repeat-like_dom_sf"/>
</dbReference>
<keyword evidence="2 7" id="KW-0853">WD repeat</keyword>
<dbReference type="InterPro" id="IPR001680">
    <property type="entry name" value="WD40_rpt"/>
</dbReference>
<proteinExistence type="inferred from homology"/>
<dbReference type="GO" id="GO:0010997">
    <property type="term" value="F:anaphase-promoting complex binding"/>
    <property type="evidence" value="ECO:0007669"/>
    <property type="project" value="InterPro"/>
</dbReference>
<feature type="repeat" description="WD" evidence="7">
    <location>
        <begin position="391"/>
        <end position="424"/>
    </location>
</feature>
<keyword evidence="4" id="KW-0677">Repeat</keyword>
<keyword evidence="11" id="KW-1185">Reference proteome</keyword>
<feature type="repeat" description="WD" evidence="7">
    <location>
        <begin position="257"/>
        <end position="289"/>
    </location>
</feature>
<evidence type="ECO:0000313" key="11">
    <source>
        <dbReference type="Proteomes" id="UP001372338"/>
    </source>
</evidence>
<sequence>MFVFVQWKGFVSQFQIMNKLRSSGRNAGENYDRFIPNRSATDFDYARFVLTERNQNPGGASSTSQLPWIDSYRRHLAEAYNMERPRILAFRNKPHALAEPIPKHIQSPPPSPPSSPPPSKTRICDWVLEAPNIMDDFSLNLLDWGSCNVLCVALGNKAFLWNALDSTTTKLVTVEEKDGPIASVSWAPNGRHLAIGLSSSHVQLWDSVSLKLLKTLRGRHEGLVGSLAWNKQILTTGGRDGKIVNNDVREGSQVGTYRGHQQEVCGLKWSSTGQLLASGGNDNFVHIWDRSMSSLNSATGSLHRLEHRGPVRALAWCPFERNLLASGGGIGDECIKFWNNSGMCRNSFETGSEVCALLWDKNAHQLLSSHGSRHNQLSLWKYPSMVNRQNFNGHDSRVLFMTLSPDECTVASAAGDESIQFWEIFGKPEASKPPFAHSNCIR</sequence>
<feature type="region of interest" description="Disordered" evidence="8">
    <location>
        <begin position="100"/>
        <end position="121"/>
    </location>
</feature>
<dbReference type="InterPro" id="IPR019775">
    <property type="entry name" value="WD40_repeat_CS"/>
</dbReference>
<evidence type="ECO:0000259" key="9">
    <source>
        <dbReference type="Pfam" id="PF24807"/>
    </source>
</evidence>
<reference evidence="10 11" key="1">
    <citation type="submission" date="2024-01" db="EMBL/GenBank/DDBJ databases">
        <title>The genomes of 5 underutilized Papilionoideae crops provide insights into root nodulation and disease resistanc.</title>
        <authorList>
            <person name="Yuan L."/>
        </authorList>
    </citation>
    <scope>NUCLEOTIDE SEQUENCE [LARGE SCALE GENOMIC DNA]</scope>
    <source>
        <strain evidence="10">ZHUSHIDOU_FW_LH</strain>
        <tissue evidence="10">Leaf</tissue>
    </source>
</reference>
<dbReference type="Pfam" id="PF24807">
    <property type="entry name" value="WD40_CDC20-Fz"/>
    <property type="match status" value="1"/>
</dbReference>
<protein>
    <recommendedName>
        <fullName evidence="9">CDC20/Fizzy WD40 domain-containing protein</fullName>
    </recommendedName>
</protein>
<evidence type="ECO:0000313" key="10">
    <source>
        <dbReference type="EMBL" id="KAK7246915.1"/>
    </source>
</evidence>
<dbReference type="Gene3D" id="2.130.10.10">
    <property type="entry name" value="YVTN repeat-like/Quinoprotein amine dehydrogenase"/>
    <property type="match status" value="1"/>
</dbReference>
<accession>A0AAN9HPQ4</accession>
<dbReference type="PANTHER" id="PTHR19918:SF39">
    <property type="entry name" value="TRANSDUCIN FAMILY PROTEIN_WD-40 REPEAT PROTEIN"/>
    <property type="match status" value="1"/>
</dbReference>
<evidence type="ECO:0000256" key="7">
    <source>
        <dbReference type="PROSITE-ProRule" id="PRU00221"/>
    </source>
</evidence>
<gene>
    <name evidence="10" type="ORF">RIF29_41786</name>
</gene>
<keyword evidence="3" id="KW-0132">Cell division</keyword>
<feature type="domain" description="CDC20/Fizzy WD40" evidence="9">
    <location>
        <begin position="128"/>
        <end position="422"/>
    </location>
</feature>
<comment type="similarity">
    <text evidence="1">Belongs to the WD repeat CDC20/Fizzy family.</text>
</comment>
<dbReference type="EMBL" id="JAYWIO010000008">
    <property type="protein sequence ID" value="KAK7246915.1"/>
    <property type="molecule type" value="Genomic_DNA"/>
</dbReference>
<evidence type="ECO:0000256" key="8">
    <source>
        <dbReference type="SAM" id="MobiDB-lite"/>
    </source>
</evidence>
<evidence type="ECO:0000256" key="4">
    <source>
        <dbReference type="ARBA" id="ARBA00022737"/>
    </source>
</evidence>
<keyword evidence="6" id="KW-0131">Cell cycle</keyword>
<dbReference type="GO" id="GO:0051301">
    <property type="term" value="P:cell division"/>
    <property type="evidence" value="ECO:0007669"/>
    <property type="project" value="UniProtKB-KW"/>
</dbReference>
<feature type="compositionally biased region" description="Pro residues" evidence="8">
    <location>
        <begin position="107"/>
        <end position="119"/>
    </location>
</feature>
<dbReference type="InterPro" id="IPR033010">
    <property type="entry name" value="Cdc20/Fizzy"/>
</dbReference>
<dbReference type="InterPro" id="IPR036322">
    <property type="entry name" value="WD40_repeat_dom_sf"/>
</dbReference>
<comment type="caution">
    <text evidence="10">The sequence shown here is derived from an EMBL/GenBank/DDBJ whole genome shotgun (WGS) entry which is preliminary data.</text>
</comment>
<name>A0AAN9HPQ4_CROPI</name>
<dbReference type="SMART" id="SM00320">
    <property type="entry name" value="WD40"/>
    <property type="match status" value="6"/>
</dbReference>
<dbReference type="PROSITE" id="PS50082">
    <property type="entry name" value="WD_REPEATS_2"/>
    <property type="match status" value="3"/>
</dbReference>
<evidence type="ECO:0000256" key="1">
    <source>
        <dbReference type="ARBA" id="ARBA00006445"/>
    </source>
</evidence>